<proteinExistence type="predicted"/>
<dbReference type="Pfam" id="PF02357">
    <property type="entry name" value="NusG"/>
    <property type="match status" value="1"/>
</dbReference>
<dbReference type="SUPFAM" id="SSF50104">
    <property type="entry name" value="Translation proteins SH3-like domain"/>
    <property type="match status" value="1"/>
</dbReference>
<dbReference type="SUPFAM" id="SSF82679">
    <property type="entry name" value="N-utilization substance G protein NusG, N-terminal domain"/>
    <property type="match status" value="1"/>
</dbReference>
<dbReference type="NCBIfam" id="TIGR01955">
    <property type="entry name" value="RfaH"/>
    <property type="match status" value="1"/>
</dbReference>
<dbReference type="InterPro" id="IPR010215">
    <property type="entry name" value="Transcription_antiterm_RfaH"/>
</dbReference>
<dbReference type="GO" id="GO:0031564">
    <property type="term" value="P:transcription antitermination"/>
    <property type="evidence" value="ECO:0007669"/>
    <property type="project" value="UniProtKB-KW"/>
</dbReference>
<dbReference type="PANTHER" id="PTHR30265:SF7">
    <property type="entry name" value="TRANSCRIPTION ANTITERMINATION PROTEIN RFAH"/>
    <property type="match status" value="1"/>
</dbReference>
<dbReference type="InterPro" id="IPR043425">
    <property type="entry name" value="NusG-like"/>
</dbReference>
<dbReference type="CDD" id="cd09892">
    <property type="entry name" value="NGN_SP_RfaH"/>
    <property type="match status" value="1"/>
</dbReference>
<accession>A0AB33EC51</accession>
<keyword evidence="2" id="KW-0805">Transcription regulation</keyword>
<dbReference type="RefSeq" id="WP_028940766.1">
    <property type="nucleotide sequence ID" value="NZ_CP023466.1"/>
</dbReference>
<dbReference type="InterPro" id="IPR036735">
    <property type="entry name" value="NGN_dom_sf"/>
</dbReference>
<organism evidence="5 6">
    <name type="scientific">Pseudomonas frederiksbergensis</name>
    <dbReference type="NCBI Taxonomy" id="104087"/>
    <lineage>
        <taxon>Bacteria</taxon>
        <taxon>Pseudomonadati</taxon>
        <taxon>Pseudomonadota</taxon>
        <taxon>Gammaproteobacteria</taxon>
        <taxon>Pseudomonadales</taxon>
        <taxon>Pseudomonadaceae</taxon>
        <taxon>Pseudomonas</taxon>
    </lineage>
</organism>
<dbReference type="GO" id="GO:0005829">
    <property type="term" value="C:cytosol"/>
    <property type="evidence" value="ECO:0007669"/>
    <property type="project" value="TreeGrafter"/>
</dbReference>
<dbReference type="InterPro" id="IPR008991">
    <property type="entry name" value="Translation_prot_SH3-like_sf"/>
</dbReference>
<dbReference type="GO" id="GO:0006354">
    <property type="term" value="P:DNA-templated transcription elongation"/>
    <property type="evidence" value="ECO:0007669"/>
    <property type="project" value="InterPro"/>
</dbReference>
<sequence length="173" mass="20098">MLTTTQASNWYLLQCKPRQDERAKINLLRQNYVIFCPQIVSQRWIHGSPHQSLEPLFPGYLFIQLGRDDNWAPLRSTRGVSRIVDFNHGPAMVPDDVIEHLQERCYKPPEILAPHSFKPGEKLQITRGPLSTLEGIFLSMLGDERVMILLHFLNREQPVRIPLTDIERARLHL</sequence>
<keyword evidence="1" id="KW-0889">Transcription antitermination</keyword>
<dbReference type="EMBL" id="CP023466">
    <property type="protein sequence ID" value="ATE77924.1"/>
    <property type="molecule type" value="Genomic_DNA"/>
</dbReference>
<dbReference type="Gene3D" id="3.30.70.940">
    <property type="entry name" value="NusG, N-terminal domain"/>
    <property type="match status" value="1"/>
</dbReference>
<feature type="domain" description="NusG-like N-terminal" evidence="4">
    <location>
        <begin position="7"/>
        <end position="105"/>
    </location>
</feature>
<reference evidence="5 6" key="1">
    <citation type="submission" date="2017-09" db="EMBL/GenBank/DDBJ databases">
        <title>Complete Genome sequence of Lysobacter capsici KNU-15.</title>
        <authorList>
            <person name="Kim M.-C."/>
            <person name="Yi H."/>
            <person name="Lee D.-W."/>
            <person name="Shin J.-H."/>
        </authorList>
    </citation>
    <scope>NUCLEOTIDE SEQUENCE [LARGE SCALE GENOMIC DNA]</scope>
    <source>
        <strain evidence="5 6">KNU-15</strain>
    </source>
</reference>
<dbReference type="AlphaFoldDB" id="A0AB33EC51"/>
<dbReference type="SMART" id="SM00738">
    <property type="entry name" value="NGN"/>
    <property type="match status" value="1"/>
</dbReference>
<protein>
    <submittedName>
        <fullName evidence="5">Transcription/translation regulatory transformer protein RfaH</fullName>
    </submittedName>
</protein>
<dbReference type="PANTHER" id="PTHR30265">
    <property type="entry name" value="RHO-INTERACTING TRANSCRIPTION TERMINATION FACTOR NUSG"/>
    <property type="match status" value="1"/>
</dbReference>
<evidence type="ECO:0000313" key="5">
    <source>
        <dbReference type="EMBL" id="ATE77924.1"/>
    </source>
</evidence>
<evidence type="ECO:0000259" key="4">
    <source>
        <dbReference type="SMART" id="SM00738"/>
    </source>
</evidence>
<dbReference type="InterPro" id="IPR006645">
    <property type="entry name" value="NGN-like_dom"/>
</dbReference>
<dbReference type="Proteomes" id="UP000218385">
    <property type="component" value="Chromosome"/>
</dbReference>
<evidence type="ECO:0000256" key="3">
    <source>
        <dbReference type="ARBA" id="ARBA00023163"/>
    </source>
</evidence>
<evidence type="ECO:0000256" key="1">
    <source>
        <dbReference type="ARBA" id="ARBA00022814"/>
    </source>
</evidence>
<evidence type="ECO:0000256" key="2">
    <source>
        <dbReference type="ARBA" id="ARBA00023015"/>
    </source>
</evidence>
<name>A0AB33EC51_9PSED</name>
<keyword evidence="3" id="KW-0804">Transcription</keyword>
<evidence type="ECO:0000313" key="6">
    <source>
        <dbReference type="Proteomes" id="UP000218385"/>
    </source>
</evidence>
<gene>
    <name evidence="5" type="primary">rfaH</name>
    <name evidence="5" type="ORF">CNN82_16345</name>
</gene>